<sequence length="219" mass="23105">MPPEDDTAEVYRRQGFGGGIGAVAPYALLLVDFCVAFVDPALLGGGNIATAASHAAELLRWARTAGWAIAHSQIVYREDGTDANVWLHKIPALQTLTVGNPAAEFVEELSPVPGELVIRKTVPSAFFGSSLASWLVHRGIKTLVIAGCTTSGCVRASTIDALSYGFRPVLVSDCIGDRSLDAHRASLLDLEAKYASVLDSATLVTGPSSDPLRDSATRK</sequence>
<accession>A0A1E3SF58</accession>
<comment type="caution">
    <text evidence="3">The sequence shown here is derived from an EMBL/GenBank/DDBJ whole genome shotgun (WGS) entry which is preliminary data.</text>
</comment>
<protein>
    <submittedName>
        <fullName evidence="3">N-carbamoylsarcosine amidase</fullName>
    </submittedName>
</protein>
<evidence type="ECO:0000256" key="1">
    <source>
        <dbReference type="ARBA" id="ARBA00022801"/>
    </source>
</evidence>
<dbReference type="PANTHER" id="PTHR43540">
    <property type="entry name" value="PEROXYUREIDOACRYLATE/UREIDOACRYLATE AMIDOHYDROLASE-RELATED"/>
    <property type="match status" value="1"/>
</dbReference>
<dbReference type="Gene3D" id="3.40.50.850">
    <property type="entry name" value="Isochorismatase-like"/>
    <property type="match status" value="1"/>
</dbReference>
<dbReference type="EMBL" id="MIHC01000063">
    <property type="protein sequence ID" value="ODR00760.1"/>
    <property type="molecule type" value="Genomic_DNA"/>
</dbReference>
<dbReference type="GO" id="GO:0016787">
    <property type="term" value="F:hydrolase activity"/>
    <property type="evidence" value="ECO:0007669"/>
    <property type="project" value="UniProtKB-KW"/>
</dbReference>
<dbReference type="Proteomes" id="UP000094224">
    <property type="component" value="Unassembled WGS sequence"/>
</dbReference>
<name>A0A1E3SF58_9MYCO</name>
<evidence type="ECO:0000313" key="3">
    <source>
        <dbReference type="EMBL" id="ODR00760.1"/>
    </source>
</evidence>
<dbReference type="AlphaFoldDB" id="A0A1E3SF58"/>
<organism evidence="3 4">
    <name type="scientific">Mycobacterium sherrisii</name>
    <dbReference type="NCBI Taxonomy" id="243061"/>
    <lineage>
        <taxon>Bacteria</taxon>
        <taxon>Bacillati</taxon>
        <taxon>Actinomycetota</taxon>
        <taxon>Actinomycetes</taxon>
        <taxon>Mycobacteriales</taxon>
        <taxon>Mycobacteriaceae</taxon>
        <taxon>Mycobacterium</taxon>
        <taxon>Mycobacterium simiae complex</taxon>
    </lineage>
</organism>
<proteinExistence type="predicted"/>
<dbReference type="SUPFAM" id="SSF52499">
    <property type="entry name" value="Isochorismatase-like hydrolases"/>
    <property type="match status" value="1"/>
</dbReference>
<reference evidence="4" key="1">
    <citation type="submission" date="2016-09" db="EMBL/GenBank/DDBJ databases">
        <authorList>
            <person name="Greninger A.L."/>
            <person name="Jerome K.R."/>
            <person name="Mcnair B."/>
            <person name="Wallis C."/>
            <person name="Fang F."/>
        </authorList>
    </citation>
    <scope>NUCLEOTIDE SEQUENCE [LARGE SCALE GENOMIC DNA]</scope>
    <source>
        <strain evidence="4">BC1_M4</strain>
    </source>
</reference>
<keyword evidence="4" id="KW-1185">Reference proteome</keyword>
<keyword evidence="1" id="KW-0378">Hydrolase</keyword>
<dbReference type="PANTHER" id="PTHR43540:SF1">
    <property type="entry name" value="ISOCHORISMATASE HYDROLASE"/>
    <property type="match status" value="1"/>
</dbReference>
<evidence type="ECO:0000313" key="4">
    <source>
        <dbReference type="Proteomes" id="UP000094224"/>
    </source>
</evidence>
<feature type="domain" description="Isochorismatase-like" evidence="2">
    <location>
        <begin position="27"/>
        <end position="201"/>
    </location>
</feature>
<dbReference type="InterPro" id="IPR050272">
    <property type="entry name" value="Isochorismatase-like_hydrls"/>
</dbReference>
<gene>
    <name evidence="3" type="ORF">BHQ21_24110</name>
</gene>
<evidence type="ECO:0000259" key="2">
    <source>
        <dbReference type="Pfam" id="PF00857"/>
    </source>
</evidence>
<dbReference type="OrthoDB" id="7500697at2"/>
<dbReference type="STRING" id="243061.AWC25_01095"/>
<dbReference type="RefSeq" id="WP_069402805.1">
    <property type="nucleotide sequence ID" value="NZ_JACKTB010000089.1"/>
</dbReference>
<dbReference type="InterPro" id="IPR000868">
    <property type="entry name" value="Isochorismatase-like_dom"/>
</dbReference>
<dbReference type="InterPro" id="IPR036380">
    <property type="entry name" value="Isochorismatase-like_sf"/>
</dbReference>
<dbReference type="Pfam" id="PF00857">
    <property type="entry name" value="Isochorismatase"/>
    <property type="match status" value="1"/>
</dbReference>